<evidence type="ECO:0000259" key="4">
    <source>
        <dbReference type="Pfam" id="PF00082"/>
    </source>
</evidence>
<comment type="caution">
    <text evidence="8">The sequence shown here is derived from an EMBL/GenBank/DDBJ whole genome shotgun (WGS) entry which is preliminary data.</text>
</comment>
<dbReference type="STRING" id="6689.A0A423SH52"/>
<organism evidence="8 9">
    <name type="scientific">Penaeus vannamei</name>
    <name type="common">Whiteleg shrimp</name>
    <name type="synonym">Litopenaeus vannamei</name>
    <dbReference type="NCBI Taxonomy" id="6689"/>
    <lineage>
        <taxon>Eukaryota</taxon>
        <taxon>Metazoa</taxon>
        <taxon>Ecdysozoa</taxon>
        <taxon>Arthropoda</taxon>
        <taxon>Crustacea</taxon>
        <taxon>Multicrustacea</taxon>
        <taxon>Malacostraca</taxon>
        <taxon>Eumalacostraca</taxon>
        <taxon>Eucarida</taxon>
        <taxon>Decapoda</taxon>
        <taxon>Dendrobranchiata</taxon>
        <taxon>Penaeoidea</taxon>
        <taxon>Penaeidae</taxon>
        <taxon>Penaeus</taxon>
    </lineage>
</organism>
<dbReference type="InterPro" id="IPR022398">
    <property type="entry name" value="Peptidase_S8_His-AS"/>
</dbReference>
<keyword evidence="9" id="KW-1185">Reference proteome</keyword>
<dbReference type="GO" id="GO:0006508">
    <property type="term" value="P:proteolysis"/>
    <property type="evidence" value="ECO:0007669"/>
    <property type="project" value="UniProtKB-KW"/>
</dbReference>
<gene>
    <name evidence="8" type="ORF">C7M84_018542</name>
</gene>
<dbReference type="Proteomes" id="UP000283509">
    <property type="component" value="Unassembled WGS sequence"/>
</dbReference>
<dbReference type="GO" id="GO:0008240">
    <property type="term" value="F:tripeptidyl-peptidase activity"/>
    <property type="evidence" value="ECO:0007669"/>
    <property type="project" value="TreeGrafter"/>
</dbReference>
<evidence type="ECO:0000256" key="2">
    <source>
        <dbReference type="ARBA" id="ARBA00022670"/>
    </source>
</evidence>
<dbReference type="PROSITE" id="PS00137">
    <property type="entry name" value="SUBTILASE_HIS"/>
    <property type="match status" value="1"/>
</dbReference>
<name>A0A423SH52_PENVA</name>
<accession>A0A423SH52</accession>
<feature type="domain" description="Tripeptidyl-peptidase II galactose-binding" evidence="7">
    <location>
        <begin position="456"/>
        <end position="542"/>
    </location>
</feature>
<dbReference type="PANTHER" id="PTHR43806:SF14">
    <property type="entry name" value="TRIPEPTIDYL-PEPTIDASE 2"/>
    <property type="match status" value="1"/>
</dbReference>
<dbReference type="Gene3D" id="2.60.40.3170">
    <property type="match status" value="1"/>
</dbReference>
<dbReference type="GO" id="GO:0004252">
    <property type="term" value="F:serine-type endopeptidase activity"/>
    <property type="evidence" value="ECO:0007669"/>
    <property type="project" value="InterPro"/>
</dbReference>
<dbReference type="InterPro" id="IPR022229">
    <property type="entry name" value="TPPII_Ig-like-2"/>
</dbReference>
<dbReference type="InterPro" id="IPR046940">
    <property type="entry name" value="TPPII_Ig-like_sf"/>
</dbReference>
<dbReference type="Pfam" id="PF21316">
    <property type="entry name" value="TPPII_GBD"/>
    <property type="match status" value="1"/>
</dbReference>
<keyword evidence="3" id="KW-0378">Hydrolase</keyword>
<evidence type="ECO:0000313" key="9">
    <source>
        <dbReference type="Proteomes" id="UP000283509"/>
    </source>
</evidence>
<keyword evidence="2" id="KW-0645">Protease</keyword>
<dbReference type="Gene3D" id="2.20.25.690">
    <property type="match status" value="1"/>
</dbReference>
<dbReference type="Pfam" id="PF21223">
    <property type="entry name" value="TPPII_Ig-like-1"/>
    <property type="match status" value="1"/>
</dbReference>
<dbReference type="EMBL" id="QCYY01003420">
    <property type="protein sequence ID" value="ROT63568.1"/>
    <property type="molecule type" value="Genomic_DNA"/>
</dbReference>
<dbReference type="Pfam" id="PF00082">
    <property type="entry name" value="Peptidase_S8"/>
    <property type="match status" value="1"/>
</dbReference>
<dbReference type="Gene3D" id="6.10.250.3080">
    <property type="match status" value="1"/>
</dbReference>
<dbReference type="InterPro" id="IPR048384">
    <property type="entry name" value="TPPII_GBD"/>
</dbReference>
<dbReference type="PANTHER" id="PTHR43806">
    <property type="entry name" value="PEPTIDASE S8"/>
    <property type="match status" value="1"/>
</dbReference>
<evidence type="ECO:0000313" key="8">
    <source>
        <dbReference type="EMBL" id="ROT63568.1"/>
    </source>
</evidence>
<proteinExistence type="inferred from homology"/>
<evidence type="ECO:0000259" key="6">
    <source>
        <dbReference type="Pfam" id="PF21223"/>
    </source>
</evidence>
<dbReference type="SUPFAM" id="SSF52743">
    <property type="entry name" value="Subtilisin-like"/>
    <property type="match status" value="1"/>
</dbReference>
<evidence type="ECO:0000259" key="7">
    <source>
        <dbReference type="Pfam" id="PF21316"/>
    </source>
</evidence>
<feature type="domain" description="Tripeptidyl peptidase II second Ig-like" evidence="5">
    <location>
        <begin position="580"/>
        <end position="763"/>
    </location>
</feature>
<evidence type="ECO:0000256" key="3">
    <source>
        <dbReference type="ARBA" id="ARBA00022825"/>
    </source>
</evidence>
<protein>
    <submittedName>
        <fullName evidence="8">Tripeptidyl-peptidase 2</fullName>
    </submittedName>
</protein>
<evidence type="ECO:0000259" key="5">
    <source>
        <dbReference type="Pfam" id="PF12580"/>
    </source>
</evidence>
<dbReference type="InterPro" id="IPR000209">
    <property type="entry name" value="Peptidase_S8/S53_dom"/>
</dbReference>
<comment type="similarity">
    <text evidence="1">Belongs to the peptidase S8 family.</text>
</comment>
<dbReference type="GO" id="GO:0005829">
    <property type="term" value="C:cytosol"/>
    <property type="evidence" value="ECO:0007669"/>
    <property type="project" value="TreeGrafter"/>
</dbReference>
<dbReference type="Gene3D" id="3.40.50.200">
    <property type="entry name" value="Peptidase S8/S53 domain"/>
    <property type="match status" value="1"/>
</dbReference>
<reference evidence="8 9" key="2">
    <citation type="submission" date="2019-01" db="EMBL/GenBank/DDBJ databases">
        <title>The decoding of complex shrimp genome reveals the adaptation for benthos swimmer, frequently molting mechanism and breeding impact on genome.</title>
        <authorList>
            <person name="Sun Y."/>
            <person name="Gao Y."/>
            <person name="Yu Y."/>
        </authorList>
    </citation>
    <scope>NUCLEOTIDE SEQUENCE [LARGE SCALE GENOMIC DNA]</scope>
    <source>
        <tissue evidence="8">Muscle</tissue>
    </source>
</reference>
<dbReference type="InterPro" id="IPR050131">
    <property type="entry name" value="Peptidase_S8_subtilisin-like"/>
</dbReference>
<feature type="domain" description="Tripeptidyl-peptidase II first Ig-like" evidence="6">
    <location>
        <begin position="319"/>
        <end position="436"/>
    </location>
</feature>
<dbReference type="AlphaFoldDB" id="A0A423SH52"/>
<reference evidence="8 9" key="1">
    <citation type="submission" date="2018-04" db="EMBL/GenBank/DDBJ databases">
        <authorList>
            <person name="Zhang X."/>
            <person name="Yuan J."/>
            <person name="Li F."/>
            <person name="Xiang J."/>
        </authorList>
    </citation>
    <scope>NUCLEOTIDE SEQUENCE [LARGE SCALE GENOMIC DNA]</scope>
    <source>
        <tissue evidence="8">Muscle</tissue>
    </source>
</reference>
<feature type="domain" description="Peptidase S8/S53" evidence="4">
    <location>
        <begin position="36"/>
        <end position="301"/>
    </location>
</feature>
<keyword evidence="3" id="KW-0720">Serine protease</keyword>
<dbReference type="Pfam" id="PF12580">
    <property type="entry name" value="TPPII"/>
    <property type="match status" value="1"/>
</dbReference>
<evidence type="ECO:0000256" key="1">
    <source>
        <dbReference type="ARBA" id="ARBA00011073"/>
    </source>
</evidence>
<dbReference type="InterPro" id="IPR048383">
    <property type="entry name" value="TPPII_Ig-like-1"/>
</dbReference>
<sequence length="827" mass="91286">MASTTEPLGEFPFWGLLPRKETGVVSLLSKNPNFDGRGTVIAIFDSGVDPGAPGLQVTTEGKVKVIDRIDASGAGDVDTSTVVEATDGVIAGLTGRKLKVPEAWVNPSGKFHIGVKSAYTLYPQRLRERIIKERKEKQWDPVHKILLAEAQRKLQLLENNKSNGSSNGASPNSLIDKMTKEDAETRVSLLNSLEKKYNDLGPAYDCVLYHDGDVWRACIDTSERGELESGIHLGEYRITHQWASLTSADQYNISVNVHNDGNILEIVGMCSSHGTHVASIASANFPDAPERNGVAPGAQIVDRAVEHMLQHCNSIEDKVRFMVECGSERKKGIHLRNWLADKPVDMSVTVEPVLLDDTRADANQKLSFCMEMVLTTNAPWIRSPSCLQMSYTARSFQVSIDPRGLERGRVYFASVKAYNASNVEKGIMFEVPITIVVPVIDLLHGYKYTCPAEVFRAGCVRRHFLYVPVESTWATVTLKSSHSEKCQRFTLHAVQLKPDCSVKTIEFYKVVNLGCNESSTFVLGVRGGYALEVCLARWWSSLVDGQVEIDVEFHSLRPSHEEVTLFCSDGVQRVDVRAGLRPEEVSPQAYLKHHTQVLTPTESKVEVLGGLRDTIPGGRPVYQLILSYNLSVSKAAEVTPKCALLSDVLYESAFESQLWMLFDHNKQLLGSGDAYCTKYSLKLEKGEYTIRLHVRHERPDLLEKLSDLPLTVLTKLSQEVKLDVFTSFNAAVTCGKKAQSLSLGTGAVQPLYLTAPSLTDKTLKGLGLTPGQALLGTLSFAKDEQVRKAVSNHKFGPIRTMPVRAQACPLSNNFPCPPTPLPSFIFL</sequence>
<dbReference type="OrthoDB" id="10256524at2759"/>
<dbReference type="InterPro" id="IPR036852">
    <property type="entry name" value="Peptidase_S8/S53_dom_sf"/>
</dbReference>